<dbReference type="KEGG" id="hcv:FTV88_0291"/>
<reference evidence="2" key="1">
    <citation type="submission" date="2019-11" db="EMBL/GenBank/DDBJ databases">
        <title>Genome sequence of Heliorestis convoluta strain HH, an alkaliphilic and minimalistic phototrophic bacterium from a soda lake in Egypt.</title>
        <authorList>
            <person name="Dewey E.D."/>
            <person name="Stokes L.M."/>
            <person name="Burchell B.M."/>
            <person name="Shaffer K.N."/>
            <person name="Huntington A.M."/>
            <person name="Baker J.M."/>
            <person name="Nadendla S."/>
            <person name="Giglio M.G."/>
            <person name="Touchman J.W."/>
            <person name="Blankenship R.E."/>
            <person name="Madigan M.T."/>
            <person name="Sattley W.M."/>
        </authorList>
    </citation>
    <scope>NUCLEOTIDE SEQUENCE [LARGE SCALE GENOMIC DNA]</scope>
    <source>
        <strain evidence="2">HH</strain>
    </source>
</reference>
<accession>A0A5Q2N2A3</accession>
<dbReference type="Proteomes" id="UP000366051">
    <property type="component" value="Chromosome"/>
</dbReference>
<organism evidence="1 2">
    <name type="scientific">Heliorestis convoluta</name>
    <dbReference type="NCBI Taxonomy" id="356322"/>
    <lineage>
        <taxon>Bacteria</taxon>
        <taxon>Bacillati</taxon>
        <taxon>Bacillota</taxon>
        <taxon>Clostridia</taxon>
        <taxon>Eubacteriales</taxon>
        <taxon>Heliobacteriaceae</taxon>
        <taxon>Heliorestis</taxon>
    </lineage>
</organism>
<proteinExistence type="predicted"/>
<evidence type="ECO:0000313" key="2">
    <source>
        <dbReference type="Proteomes" id="UP000366051"/>
    </source>
</evidence>
<evidence type="ECO:0008006" key="3">
    <source>
        <dbReference type="Google" id="ProtNLM"/>
    </source>
</evidence>
<protein>
    <recommendedName>
        <fullName evidence="3">Flagellar protein</fullName>
    </recommendedName>
</protein>
<keyword evidence="2" id="KW-1185">Reference proteome</keyword>
<gene>
    <name evidence="1" type="ORF">FTV88_0291</name>
</gene>
<sequence length="124" mass="14128">MNVKNCASCHTLFFNPIRSQILCPQCKEDEEINLGKVHTFLNNHQDASLLDVVMETGISESQIRRYIEEGRIDTTSFTGLELNCQICGLPIKTGNRCSRCSDELKKEFQIAYLNLSRKDSNNKL</sequence>
<dbReference type="EMBL" id="CP045875">
    <property type="protein sequence ID" value="QGG46470.1"/>
    <property type="molecule type" value="Genomic_DNA"/>
</dbReference>
<name>A0A5Q2N2A3_9FIRM</name>
<dbReference type="AlphaFoldDB" id="A0A5Q2N2A3"/>
<evidence type="ECO:0000313" key="1">
    <source>
        <dbReference type="EMBL" id="QGG46470.1"/>
    </source>
</evidence>